<dbReference type="Proteomes" id="UP000198749">
    <property type="component" value="Unassembled WGS sequence"/>
</dbReference>
<gene>
    <name evidence="3" type="ORF">SAMN03080615_01891</name>
</gene>
<evidence type="ECO:0000313" key="3">
    <source>
        <dbReference type="EMBL" id="SEQ53566.1"/>
    </source>
</evidence>
<evidence type="ECO:0000256" key="2">
    <source>
        <dbReference type="SAM" id="SignalP"/>
    </source>
</evidence>
<sequence>MKKFSKLSLALALGAAIGTSSATVSAADSLTVVSWGGAYTKSQREAYSNPFTAKTGIEIVDEDKAGNGLAGLRAQIEAGNVVWDVLDILEGDSILACDEGIAQELDYEKDLNPGADGTPVMEDFVQGSLNGCFVPTIVYSTLFSYNNEAFPGEKPSTVADVFDLKKFPGKRSLEKKPDANLEWALVADGVPYDKVYEVLSTPEGVDRAFAKLDTIKDQVIWWEAGAQPPQLLADGEVAIASAYNGRIFNAQVVENQPFTIIWDGQVFELDGYIIPKGAPHKKAAMDYLRFATDTQRLADQAKYISYGPARKSSAPLVSTHLETGVDMNPHMPTNPENFKTPIKKDAEFWADNGDELRQRFNAWLAQ</sequence>
<name>A0A1H9GTW5_9GAMM</name>
<reference evidence="4" key="1">
    <citation type="submission" date="2016-10" db="EMBL/GenBank/DDBJ databases">
        <authorList>
            <person name="Varghese N."/>
            <person name="Submissions S."/>
        </authorList>
    </citation>
    <scope>NUCLEOTIDE SEQUENCE [LARGE SCALE GENOMIC DNA]</scope>
    <source>
        <strain evidence="4">DSM 18887</strain>
    </source>
</reference>
<dbReference type="PANTHER" id="PTHR30222:SF2">
    <property type="entry name" value="ABC TRANSPORTER SUBSTRATE-BINDING PROTEIN"/>
    <property type="match status" value="1"/>
</dbReference>
<dbReference type="OrthoDB" id="9815444at2"/>
<proteinExistence type="predicted"/>
<evidence type="ECO:0000313" key="4">
    <source>
        <dbReference type="Proteomes" id="UP000198749"/>
    </source>
</evidence>
<feature type="signal peptide" evidence="2">
    <location>
        <begin position="1"/>
        <end position="26"/>
    </location>
</feature>
<keyword evidence="1 2" id="KW-0732">Signal</keyword>
<accession>A0A1H9GTW5</accession>
<dbReference type="SUPFAM" id="SSF53850">
    <property type="entry name" value="Periplasmic binding protein-like II"/>
    <property type="match status" value="1"/>
</dbReference>
<dbReference type="AlphaFoldDB" id="A0A1H9GTW5"/>
<feature type="chain" id="PRO_5011680573" evidence="2">
    <location>
        <begin position="27"/>
        <end position="366"/>
    </location>
</feature>
<dbReference type="EMBL" id="FOGB01000004">
    <property type="protein sequence ID" value="SEQ53566.1"/>
    <property type="molecule type" value="Genomic_DNA"/>
</dbReference>
<keyword evidence="4" id="KW-1185">Reference proteome</keyword>
<dbReference type="Pfam" id="PF13416">
    <property type="entry name" value="SBP_bac_8"/>
    <property type="match status" value="1"/>
</dbReference>
<dbReference type="Gene3D" id="3.40.190.10">
    <property type="entry name" value="Periplasmic binding protein-like II"/>
    <property type="match status" value="2"/>
</dbReference>
<organism evidence="3 4">
    <name type="scientific">Amphritea atlantica</name>
    <dbReference type="NCBI Taxonomy" id="355243"/>
    <lineage>
        <taxon>Bacteria</taxon>
        <taxon>Pseudomonadati</taxon>
        <taxon>Pseudomonadota</taxon>
        <taxon>Gammaproteobacteria</taxon>
        <taxon>Oceanospirillales</taxon>
        <taxon>Oceanospirillaceae</taxon>
        <taxon>Amphritea</taxon>
    </lineage>
</organism>
<evidence type="ECO:0000256" key="1">
    <source>
        <dbReference type="ARBA" id="ARBA00022729"/>
    </source>
</evidence>
<dbReference type="PANTHER" id="PTHR30222">
    <property type="entry name" value="SPERMIDINE/PUTRESCINE-BINDING PERIPLASMIC PROTEIN"/>
    <property type="match status" value="1"/>
</dbReference>
<dbReference type="RefSeq" id="WP_091357048.1">
    <property type="nucleotide sequence ID" value="NZ_AP025284.1"/>
</dbReference>
<protein>
    <submittedName>
        <fullName evidence="3">Putative spermidine/putrescine transport system substrate-binding protein</fullName>
    </submittedName>
</protein>
<dbReference type="STRING" id="355243.SAMN03080615_01891"/>
<dbReference type="InterPro" id="IPR006059">
    <property type="entry name" value="SBP"/>
</dbReference>
<dbReference type="CDD" id="cd13589">
    <property type="entry name" value="PBP2_polyamine_RpCGA009"/>
    <property type="match status" value="1"/>
</dbReference>